<reference evidence="1 2" key="1">
    <citation type="submission" date="2019-04" db="EMBL/GenBank/DDBJ databases">
        <title>Lysinibacillus genome sequencing.</title>
        <authorList>
            <person name="Dunlap C."/>
        </authorList>
    </citation>
    <scope>NUCLEOTIDE SEQUENCE [LARGE SCALE GENOMIC DNA]</scope>
    <source>
        <strain evidence="1 2">KCTC 33042</strain>
    </source>
</reference>
<dbReference type="Proteomes" id="UP000308330">
    <property type="component" value="Unassembled WGS sequence"/>
</dbReference>
<proteinExistence type="predicted"/>
<comment type="caution">
    <text evidence="1">The sequence shown here is derived from an EMBL/GenBank/DDBJ whole genome shotgun (WGS) entry which is preliminary data.</text>
</comment>
<dbReference type="EMBL" id="SZPT01000001">
    <property type="protein sequence ID" value="TKI50561.1"/>
    <property type="molecule type" value="Genomic_DNA"/>
</dbReference>
<dbReference type="Gene3D" id="3.40.630.30">
    <property type="match status" value="1"/>
</dbReference>
<organism evidence="1 2">
    <name type="scientific">Lysinibacillus tabacifolii</name>
    <dbReference type="NCBI Taxonomy" id="1173107"/>
    <lineage>
        <taxon>Bacteria</taxon>
        <taxon>Bacillati</taxon>
        <taxon>Bacillota</taxon>
        <taxon>Bacilli</taxon>
        <taxon>Bacillales</taxon>
        <taxon>Bacillaceae</taxon>
        <taxon>Lysinibacillus</taxon>
    </lineage>
</organism>
<gene>
    <name evidence="1" type="ORF">FC748_04935</name>
</gene>
<protein>
    <submittedName>
        <fullName evidence="1">GNAT family N-acetyltransferase</fullName>
    </submittedName>
</protein>
<keyword evidence="2" id="KW-1185">Reference proteome</keyword>
<dbReference type="RefSeq" id="WP_108030161.1">
    <property type="nucleotide sequence ID" value="NZ_PYUE01000003.1"/>
</dbReference>
<dbReference type="SUPFAM" id="SSF55729">
    <property type="entry name" value="Acyl-CoA N-acyltransferases (Nat)"/>
    <property type="match status" value="1"/>
</dbReference>
<accession>A0ABY2T424</accession>
<evidence type="ECO:0000313" key="1">
    <source>
        <dbReference type="EMBL" id="TKI50561.1"/>
    </source>
</evidence>
<name>A0ABY2T424_9BACI</name>
<sequence length="357" mass="41434">MSRTDFFTSRLFKDINLDDPFFDSLKADYTEFEDWFIRKGNERAFLFEYDGGIHAFLYLKVEEEDHSSFAPPLPSKKRIKIGTLKIDSRGTRFGDRFIKKAIDYAVLNNTNELYVTVFPKHEHLIKLLQAYGFVKTATKTTQNGVEDVMVKSISQDNYDSSLTLRCNYPLIKRDVKSHLLSIWPEFHTRLFPDSILNTENPAQVIEDVSYSNSIEKVYICRMDNVLNIRPGDNIVIYRTAEKNKSAEYSAVATSLCVAVEVKTREDFANVEEVIDYCSKTSIFTDDEIRAEYFNTRRSMIIIKMLYCYALPKRPIRQKLINEALIDRGTYWGIIHLTEHQFGKILELGEVNESIIVN</sequence>
<evidence type="ECO:0000313" key="2">
    <source>
        <dbReference type="Proteomes" id="UP000308330"/>
    </source>
</evidence>
<dbReference type="InterPro" id="IPR016181">
    <property type="entry name" value="Acyl_CoA_acyltransferase"/>
</dbReference>